<evidence type="ECO:0000256" key="4">
    <source>
        <dbReference type="ARBA" id="ARBA00023136"/>
    </source>
</evidence>
<gene>
    <name evidence="7" type="ORF">PIQ37_09650</name>
</gene>
<keyword evidence="4 5" id="KW-0472">Membrane</keyword>
<evidence type="ECO:0000256" key="5">
    <source>
        <dbReference type="SAM" id="Phobius"/>
    </source>
</evidence>
<comment type="caution">
    <text evidence="7">The sequence shown here is derived from an EMBL/GenBank/DDBJ whole genome shotgun (WGS) entry which is preliminary data.</text>
</comment>
<feature type="transmembrane region" description="Helical" evidence="5">
    <location>
        <begin position="20"/>
        <end position="40"/>
    </location>
</feature>
<feature type="transmembrane region" description="Helical" evidence="5">
    <location>
        <begin position="205"/>
        <end position="230"/>
    </location>
</feature>
<proteinExistence type="predicted"/>
<feature type="domain" description="ABC transmembrane type-2" evidence="6">
    <location>
        <begin position="117"/>
        <end position="351"/>
    </location>
</feature>
<reference evidence="7 8" key="1">
    <citation type="journal article" date="2024" name="FEMS Microbiol. Lett.">
        <title>Xanthomonas protegens sp. nov., a novel rice seed-associated bacterium, provides in vivo protection against X. oryzae pv. oryzae, the bacterial leaf blight pathogen.</title>
        <authorList>
            <person name="Rana R."/>
            <person name="Sharma A."/>
            <person name="Madhavan V.N."/>
            <person name="Korpole S."/>
            <person name="Sonti R.V."/>
            <person name="Patel H.K."/>
            <person name="Patil P.B."/>
        </authorList>
    </citation>
    <scope>NUCLEOTIDE SEQUENCE [LARGE SCALE GENOMIC DNA]</scope>
    <source>
        <strain evidence="7 8">PPL118</strain>
    </source>
</reference>
<comment type="subcellular location">
    <subcellularLocation>
        <location evidence="1">Membrane</location>
        <topology evidence="1">Multi-pass membrane protein</topology>
    </subcellularLocation>
</comment>
<dbReference type="Pfam" id="PF12698">
    <property type="entry name" value="ABC2_membrane_3"/>
    <property type="match status" value="1"/>
</dbReference>
<evidence type="ECO:0000256" key="3">
    <source>
        <dbReference type="ARBA" id="ARBA00022989"/>
    </source>
</evidence>
<dbReference type="PANTHER" id="PTHR43027:SF1">
    <property type="entry name" value="DOXORUBICIN RESISTANCE ABC TRANSPORTER PERMEASE PROTEIN DRRC-RELATED"/>
    <property type="match status" value="1"/>
</dbReference>
<feature type="transmembrane region" description="Helical" evidence="5">
    <location>
        <begin position="331"/>
        <end position="349"/>
    </location>
</feature>
<keyword evidence="2 5" id="KW-0812">Transmembrane</keyword>
<dbReference type="InterPro" id="IPR052902">
    <property type="entry name" value="ABC-2_transporter"/>
</dbReference>
<feature type="transmembrane region" description="Helical" evidence="5">
    <location>
        <begin position="270"/>
        <end position="295"/>
    </location>
</feature>
<dbReference type="EMBL" id="JAQJCQ010000006">
    <property type="protein sequence ID" value="MEL4891688.1"/>
    <property type="molecule type" value="Genomic_DNA"/>
</dbReference>
<protein>
    <submittedName>
        <fullName evidence="7">ABC transporter permease</fullName>
    </submittedName>
</protein>
<evidence type="ECO:0000256" key="1">
    <source>
        <dbReference type="ARBA" id="ARBA00004141"/>
    </source>
</evidence>
<evidence type="ECO:0000256" key="2">
    <source>
        <dbReference type="ARBA" id="ARBA00022692"/>
    </source>
</evidence>
<sequence length="355" mass="38476">MRTVWVFFKLRMRQLRYDKVALVFCYIFPVVLLLGIGYPLELSGNHRIKVSYLETEIAPAGKPLVDALGKQDLVHVVPFVGERAQAETALKNNEIQHLLSASGPFEGGPADLTIESNSLEENRISAIALASILKASASAPSAANVRLQNVQVSRRSSYLAILLPGLIGMTMLVIGLSGFGSVLIGEESAGLFKNLKAIDVSPTPFFAGLFLSRVLVAYSVVAGMLAVSVFGLGVSADINYPLLLLAVTMGAVTYLGIGLIVFLFSRSVMAFSGIVSFIQVPMLLLGGAFFSIKLFPSWLQPIAEHSPLAPFTSILRELMFGGVGLHDVSQLYPSLITMSAWMVAILLLARWRFRW</sequence>
<dbReference type="RefSeq" id="WP_342073285.1">
    <property type="nucleotide sequence ID" value="NZ_JAQJCQ010000006.1"/>
</dbReference>
<dbReference type="Proteomes" id="UP001486626">
    <property type="component" value="Unassembled WGS sequence"/>
</dbReference>
<feature type="transmembrane region" description="Helical" evidence="5">
    <location>
        <begin position="242"/>
        <end position="264"/>
    </location>
</feature>
<dbReference type="PROSITE" id="PS51012">
    <property type="entry name" value="ABC_TM2"/>
    <property type="match status" value="1"/>
</dbReference>
<name>A0ABU9LAR1_9XANT</name>
<evidence type="ECO:0000259" key="6">
    <source>
        <dbReference type="PROSITE" id="PS51012"/>
    </source>
</evidence>
<organism evidence="7 8">
    <name type="scientific">Xanthomonas protegens</name>
    <dbReference type="NCBI Taxonomy" id="3380705"/>
    <lineage>
        <taxon>Bacteria</taxon>
        <taxon>Pseudomonadati</taxon>
        <taxon>Pseudomonadota</taxon>
        <taxon>Gammaproteobacteria</taxon>
        <taxon>Lysobacterales</taxon>
        <taxon>Lysobacteraceae</taxon>
        <taxon>Xanthomonas</taxon>
    </lineage>
</organism>
<accession>A0ABU9LAR1</accession>
<dbReference type="InterPro" id="IPR013525">
    <property type="entry name" value="ABC2_TM"/>
</dbReference>
<feature type="transmembrane region" description="Helical" evidence="5">
    <location>
        <begin position="158"/>
        <end position="185"/>
    </location>
</feature>
<dbReference type="InterPro" id="IPR047817">
    <property type="entry name" value="ABC2_TM_bact-type"/>
</dbReference>
<evidence type="ECO:0000313" key="8">
    <source>
        <dbReference type="Proteomes" id="UP001486626"/>
    </source>
</evidence>
<evidence type="ECO:0000313" key="7">
    <source>
        <dbReference type="EMBL" id="MEL4891688.1"/>
    </source>
</evidence>
<keyword evidence="3 5" id="KW-1133">Transmembrane helix</keyword>
<keyword evidence="8" id="KW-1185">Reference proteome</keyword>
<dbReference type="PANTHER" id="PTHR43027">
    <property type="entry name" value="DOXORUBICIN RESISTANCE ABC TRANSPORTER PERMEASE PROTEIN DRRC-RELATED"/>
    <property type="match status" value="1"/>
</dbReference>